<evidence type="ECO:0000313" key="2">
    <source>
        <dbReference type="Proteomes" id="UP000305511"/>
    </source>
</evidence>
<reference evidence="1 2" key="1">
    <citation type="submission" date="2019-02" db="EMBL/GenBank/DDBJ databases">
        <title>Bacteria dissemination in different level of health care in South Africa: the effectiveness of infections prevention and control.</title>
        <authorList>
            <person name="Shobo C."/>
            <person name="Amoako D.G."/>
            <person name="Allam M."/>
            <person name="Ismail A."/>
            <person name="Bester L.A."/>
            <person name="Essack S.Y."/>
        </authorList>
    </citation>
    <scope>NUCLEOTIDE SEQUENCE [LARGE SCALE GENOMIC DNA]</scope>
    <source>
        <strain evidence="1 2">2SIL2</strain>
    </source>
</reference>
<accession>A0A4U3M4C6</accession>
<protein>
    <submittedName>
        <fullName evidence="1">Uncharacterized protein</fullName>
    </submittedName>
</protein>
<dbReference type="AlphaFoldDB" id="A0A4U3M4C6"/>
<organism evidence="1 2">
    <name type="scientific">Enterococcus faecalis</name>
    <name type="common">Streptococcus faecalis</name>
    <dbReference type="NCBI Taxonomy" id="1351"/>
    <lineage>
        <taxon>Bacteria</taxon>
        <taxon>Bacillati</taxon>
        <taxon>Bacillota</taxon>
        <taxon>Bacilli</taxon>
        <taxon>Lactobacillales</taxon>
        <taxon>Enterococcaceae</taxon>
        <taxon>Enterococcus</taxon>
    </lineage>
</organism>
<dbReference type="RefSeq" id="WP_104680815.1">
    <property type="nucleotide sequence ID" value="NZ_CP197318.1"/>
</dbReference>
<dbReference type="EMBL" id="SIYF01000276">
    <property type="protein sequence ID" value="TKK83571.1"/>
    <property type="molecule type" value="Genomic_DNA"/>
</dbReference>
<gene>
    <name evidence="1" type="ORF">EY666_11340</name>
</gene>
<dbReference type="Proteomes" id="UP000305511">
    <property type="component" value="Unassembled WGS sequence"/>
</dbReference>
<proteinExistence type="predicted"/>
<evidence type="ECO:0000313" key="1">
    <source>
        <dbReference type="EMBL" id="TKK83571.1"/>
    </source>
</evidence>
<comment type="caution">
    <text evidence="1">The sequence shown here is derived from an EMBL/GenBank/DDBJ whole genome shotgun (WGS) entry which is preliminary data.</text>
</comment>
<name>A0A4U3M4C6_ENTFL</name>
<sequence>MPIELKDLNKLGFELKYSDPYVLNPKDSVAGTHLTNKKGNTISGTYSNLTDKTIDIKESSMTSINITDTTNKDLTVFFPGGLTWGTTIEKVKEMYGEPKDEYTGDSGFAILTYQEDTDHYAKLTFSNGKLKGYELYI</sequence>